<organism evidence="3 4">
    <name type="scientific">Candidatus Liberibacter ctenarytainae</name>
    <dbReference type="NCBI Taxonomy" id="2020335"/>
    <lineage>
        <taxon>Bacteria</taxon>
        <taxon>Pseudomonadati</taxon>
        <taxon>Pseudomonadota</taxon>
        <taxon>Alphaproteobacteria</taxon>
        <taxon>Hyphomicrobiales</taxon>
        <taxon>Rhizobiaceae</taxon>
        <taxon>Liberibacter</taxon>
    </lineage>
</organism>
<dbReference type="Gene3D" id="3.30.1390.10">
    <property type="match status" value="1"/>
</dbReference>
<evidence type="ECO:0000313" key="4">
    <source>
        <dbReference type="Proteomes" id="UP000736856"/>
    </source>
</evidence>
<dbReference type="EMBL" id="SEOL01000014">
    <property type="protein sequence ID" value="MBL0849404.1"/>
    <property type="molecule type" value="Genomic_DNA"/>
</dbReference>
<dbReference type="GO" id="GO:0006508">
    <property type="term" value="P:proteolysis"/>
    <property type="evidence" value="ECO:0007669"/>
    <property type="project" value="UniProtKB-UniRule"/>
</dbReference>
<feature type="domain" description="Adaptor protein ClpS core" evidence="2">
    <location>
        <begin position="36"/>
        <end position="111"/>
    </location>
</feature>
<dbReference type="HAMAP" id="MF_00302">
    <property type="entry name" value="ClpS"/>
    <property type="match status" value="1"/>
</dbReference>
<comment type="subunit">
    <text evidence="1">Binds to the N-terminal domain of the chaperone ClpA.</text>
</comment>
<sequence>MALICEDTNHRSGEKEVGGIDTFPNTKVVSKIQVLRLYHVLLINDDYTPMEFVVHVLQYFFHKDRESAECIMLNIHQRGIGEYGIYTCEIAEMKVNQVMNYTRQHQHPLRCIMEKK</sequence>
<dbReference type="SUPFAM" id="SSF54736">
    <property type="entry name" value="ClpS-like"/>
    <property type="match status" value="1"/>
</dbReference>
<reference evidence="3" key="1">
    <citation type="submission" date="2019-02" db="EMBL/GenBank/DDBJ databases">
        <title>A novel Candidatus Liberibacter species associated with the New Zealand native fuchsia psyllid, Ctenarytaina fuchsiae.</title>
        <authorList>
            <person name="Thompson S.M."/>
            <person name="Jorgensen N."/>
            <person name="David C."/>
            <person name="Bulman S.R."/>
            <person name="Smith G.R."/>
        </authorList>
    </citation>
    <scope>NUCLEOTIDE SEQUENCE</scope>
    <source>
        <strain evidence="3">Oxford</strain>
    </source>
</reference>
<comment type="caution">
    <text evidence="3">The sequence shown here is derived from an EMBL/GenBank/DDBJ whole genome shotgun (WGS) entry which is preliminary data.</text>
</comment>
<protein>
    <recommendedName>
        <fullName evidence="1">ATP-dependent Clp protease adapter protein ClpS</fullName>
    </recommendedName>
</protein>
<name>A0A937DMA5_9HYPH</name>
<dbReference type="GO" id="GO:0030163">
    <property type="term" value="P:protein catabolic process"/>
    <property type="evidence" value="ECO:0007669"/>
    <property type="project" value="InterPro"/>
</dbReference>
<dbReference type="InterPro" id="IPR022935">
    <property type="entry name" value="ClpS"/>
</dbReference>
<accession>A0A937DMA5</accession>
<evidence type="ECO:0000259" key="2">
    <source>
        <dbReference type="Pfam" id="PF02617"/>
    </source>
</evidence>
<dbReference type="Proteomes" id="UP000736856">
    <property type="component" value="Unassembled WGS sequence"/>
</dbReference>
<dbReference type="InterPro" id="IPR003769">
    <property type="entry name" value="ClpS_core"/>
</dbReference>
<dbReference type="InterPro" id="IPR014719">
    <property type="entry name" value="Ribosomal_bL12_C/ClpS-like"/>
</dbReference>
<proteinExistence type="inferred from homology"/>
<dbReference type="FunFam" id="3.30.1390.10:FF:000002">
    <property type="entry name" value="ATP-dependent Clp protease adapter protein ClpS"/>
    <property type="match status" value="1"/>
</dbReference>
<comment type="function">
    <text evidence="1">Involved in the modulation of the specificity of the ClpAP-mediated ATP-dependent protein degradation.</text>
</comment>
<dbReference type="Pfam" id="PF02617">
    <property type="entry name" value="ClpS"/>
    <property type="match status" value="1"/>
</dbReference>
<dbReference type="GO" id="GO:0008233">
    <property type="term" value="F:peptidase activity"/>
    <property type="evidence" value="ECO:0007669"/>
    <property type="project" value="UniProtKB-KW"/>
</dbReference>
<dbReference type="AlphaFoldDB" id="A0A937DMA5"/>
<dbReference type="NCBIfam" id="NF000672">
    <property type="entry name" value="PRK00033.1-5"/>
    <property type="match status" value="1"/>
</dbReference>
<comment type="similarity">
    <text evidence="1">Belongs to the ClpS family.</text>
</comment>
<evidence type="ECO:0000256" key="1">
    <source>
        <dbReference type="HAMAP-Rule" id="MF_00302"/>
    </source>
</evidence>
<keyword evidence="3" id="KW-0378">Hydrolase</keyword>
<evidence type="ECO:0000313" key="3">
    <source>
        <dbReference type="EMBL" id="MBL0849404.1"/>
    </source>
</evidence>
<gene>
    <name evidence="1 3" type="primary">clpS</name>
    <name evidence="3" type="ORF">EU981_04955</name>
</gene>
<keyword evidence="3" id="KW-0645">Protease</keyword>